<evidence type="ECO:0000313" key="3">
    <source>
        <dbReference type="Proteomes" id="UP000190797"/>
    </source>
</evidence>
<dbReference type="RefSeq" id="WP_080043944.1">
    <property type="nucleotide sequence ID" value="NZ_CP017717.1"/>
</dbReference>
<reference evidence="3" key="1">
    <citation type="journal article" date="2017" name="Med. Chem. Commun.">
        <title>Nonomuraea sp. ATCC 55076 harbours the largest actinomycete chromosome to date and the kistamicin biosynthetic gene cluster.</title>
        <authorList>
            <person name="Nazari B."/>
            <person name="Forneris C.C."/>
            <person name="Gibson M.I."/>
            <person name="Moon K."/>
            <person name="Schramma K.R."/>
            <person name="Seyedsayamdost M.R."/>
        </authorList>
    </citation>
    <scope>NUCLEOTIDE SEQUENCE [LARGE SCALE GENOMIC DNA]</scope>
    <source>
        <strain evidence="3">ATCC 55076</strain>
    </source>
</reference>
<dbReference type="STRING" id="1909395.BKM31_44740"/>
<keyword evidence="3" id="KW-1185">Reference proteome</keyword>
<dbReference type="Proteomes" id="UP000190797">
    <property type="component" value="Chromosome"/>
</dbReference>
<protein>
    <submittedName>
        <fullName evidence="2">Uncharacterized protein</fullName>
    </submittedName>
</protein>
<dbReference type="KEGG" id="noa:BKM31_44740"/>
<accession>A0A1V0ABP0</accession>
<feature type="region of interest" description="Disordered" evidence="1">
    <location>
        <begin position="1"/>
        <end position="66"/>
    </location>
</feature>
<evidence type="ECO:0000313" key="2">
    <source>
        <dbReference type="EMBL" id="AQZ67631.1"/>
    </source>
</evidence>
<name>A0A1V0ABP0_9ACTN</name>
<evidence type="ECO:0000256" key="1">
    <source>
        <dbReference type="SAM" id="MobiDB-lite"/>
    </source>
</evidence>
<feature type="compositionally biased region" description="Basic residues" evidence="1">
    <location>
        <begin position="56"/>
        <end position="66"/>
    </location>
</feature>
<gene>
    <name evidence="2" type="ORF">BKM31_44740</name>
</gene>
<dbReference type="AlphaFoldDB" id="A0A1V0ABP0"/>
<sequence>MQRAAQTFHMPTPDGWRTVAAGDELADDDPAVQAAPQYFTPAGADSAEPEQPAKRTGSRRTSTKKA</sequence>
<proteinExistence type="predicted"/>
<organism evidence="2 3">
    <name type="scientific">[Actinomadura] parvosata subsp. kistnae</name>
    <dbReference type="NCBI Taxonomy" id="1909395"/>
    <lineage>
        <taxon>Bacteria</taxon>
        <taxon>Bacillati</taxon>
        <taxon>Actinomycetota</taxon>
        <taxon>Actinomycetes</taxon>
        <taxon>Streptosporangiales</taxon>
        <taxon>Streptosporangiaceae</taxon>
        <taxon>Nonomuraea</taxon>
    </lineage>
</organism>
<dbReference type="EMBL" id="CP017717">
    <property type="protein sequence ID" value="AQZ67631.1"/>
    <property type="molecule type" value="Genomic_DNA"/>
</dbReference>